<dbReference type="InterPro" id="IPR004843">
    <property type="entry name" value="Calcineurin-like_PHP"/>
</dbReference>
<keyword evidence="3" id="KW-1185">Reference proteome</keyword>
<dbReference type="Proteomes" id="UP000009022">
    <property type="component" value="Unassembled WGS sequence"/>
</dbReference>
<dbReference type="OrthoDB" id="45007at2759"/>
<accession>B3RMI5</accession>
<dbReference type="Pfam" id="PF00149">
    <property type="entry name" value="Metallophos"/>
    <property type="match status" value="1"/>
</dbReference>
<proteinExistence type="predicted"/>
<dbReference type="PANTHER" id="PTHR43143:SF1">
    <property type="entry name" value="SERINE_THREONINE-PROTEIN PHOSPHATASE CPPED1"/>
    <property type="match status" value="1"/>
</dbReference>
<dbReference type="RefSeq" id="XP_002109686.1">
    <property type="nucleotide sequence ID" value="XM_002109650.1"/>
</dbReference>
<dbReference type="GO" id="GO:0016787">
    <property type="term" value="F:hydrolase activity"/>
    <property type="evidence" value="ECO:0007669"/>
    <property type="project" value="InterPro"/>
</dbReference>
<dbReference type="CTD" id="6751420"/>
<dbReference type="HOGENOM" id="CLU_077151_0_0_1"/>
<dbReference type="AlphaFoldDB" id="B3RMI5"/>
<evidence type="ECO:0000313" key="2">
    <source>
        <dbReference type="EMBL" id="EDV27852.1"/>
    </source>
</evidence>
<dbReference type="GeneID" id="6751420"/>
<dbReference type="EMBL" id="DS985242">
    <property type="protein sequence ID" value="EDV27852.1"/>
    <property type="molecule type" value="Genomic_DNA"/>
</dbReference>
<organism evidence="2 3">
    <name type="scientific">Trichoplax adhaerens</name>
    <name type="common">Trichoplax reptans</name>
    <dbReference type="NCBI Taxonomy" id="10228"/>
    <lineage>
        <taxon>Eukaryota</taxon>
        <taxon>Metazoa</taxon>
        <taxon>Placozoa</taxon>
        <taxon>Uniplacotomia</taxon>
        <taxon>Trichoplacea</taxon>
        <taxon>Trichoplacidae</taxon>
        <taxon>Trichoplax</taxon>
    </lineage>
</organism>
<dbReference type="InterPro" id="IPR029052">
    <property type="entry name" value="Metallo-depent_PP-like"/>
</dbReference>
<reference evidence="2 3" key="1">
    <citation type="journal article" date="2008" name="Nature">
        <title>The Trichoplax genome and the nature of placozoans.</title>
        <authorList>
            <person name="Srivastava M."/>
            <person name="Begovic E."/>
            <person name="Chapman J."/>
            <person name="Putnam N.H."/>
            <person name="Hellsten U."/>
            <person name="Kawashima T."/>
            <person name="Kuo A."/>
            <person name="Mitros T."/>
            <person name="Salamov A."/>
            <person name="Carpenter M.L."/>
            <person name="Signorovitch A.Y."/>
            <person name="Moreno M.A."/>
            <person name="Kamm K."/>
            <person name="Grimwood J."/>
            <person name="Schmutz J."/>
            <person name="Shapiro H."/>
            <person name="Grigoriev I.V."/>
            <person name="Buss L.W."/>
            <person name="Schierwater B."/>
            <person name="Dellaporta S.L."/>
            <person name="Rokhsar D.S."/>
        </authorList>
    </citation>
    <scope>NUCLEOTIDE SEQUENCE [LARGE SCALE GENOMIC DNA]</scope>
    <source>
        <strain evidence="2 3">Grell-BS-1999</strain>
    </source>
</reference>
<dbReference type="PhylomeDB" id="B3RMI5"/>
<protein>
    <recommendedName>
        <fullName evidence="1">Calcineurin-like phosphoesterase domain-containing protein</fullName>
    </recommendedName>
</protein>
<dbReference type="FunCoup" id="B3RMI5">
    <property type="interactions" value="224"/>
</dbReference>
<dbReference type="eggNOG" id="KOG1378">
    <property type="taxonomic scope" value="Eukaryota"/>
</dbReference>
<dbReference type="STRING" id="10228.B3RMI5"/>
<dbReference type="SUPFAM" id="SSF56300">
    <property type="entry name" value="Metallo-dependent phosphatases"/>
    <property type="match status" value="1"/>
</dbReference>
<evidence type="ECO:0000259" key="1">
    <source>
        <dbReference type="Pfam" id="PF00149"/>
    </source>
</evidence>
<dbReference type="InParanoid" id="B3RMI5"/>
<feature type="domain" description="Calcineurin-like phosphoesterase" evidence="1">
    <location>
        <begin position="51"/>
        <end position="236"/>
    </location>
</feature>
<evidence type="ECO:0000313" key="3">
    <source>
        <dbReference type="Proteomes" id="UP000009022"/>
    </source>
</evidence>
<dbReference type="KEGG" id="tad:TRIADDRAFT_21553"/>
<dbReference type="InterPro" id="IPR051918">
    <property type="entry name" value="STPP_CPPED1"/>
</dbReference>
<gene>
    <name evidence="2" type="ORF">TRIADDRAFT_21553</name>
</gene>
<sequence>MANLAKACNHTIDNSILDQQQEAKWSQPFYFIFGADPQLGIVTQDVTWQDEIQYVQRAVDEVNKMQPPPRFFMVGGDLVNSPPSKPTHRQQVEDFKKAFAQLNHQIPLMCLPGNHDIGDTPTPDDIATYRQDFGDDWYSFWCGGVYFIVLNSQYYYDGSNLQDIKKEQHQWLEDHLVEAQLAHAKHIVLFQHIPLCLQGIDEEDTYFIIPKKERLPLFSALKYHGVVSVFTGHRHANADVKVDGIQLTTASSMSFQLGNEKNGITVVKVDDKAITSKYYQYDDLPTKITFD</sequence>
<name>B3RMI5_TRIAD</name>
<dbReference type="Gene3D" id="3.60.21.10">
    <property type="match status" value="1"/>
</dbReference>
<dbReference type="PANTHER" id="PTHR43143">
    <property type="entry name" value="METALLOPHOSPHOESTERASE, CALCINEURIN SUPERFAMILY"/>
    <property type="match status" value="1"/>
</dbReference>
<dbReference type="OMA" id="NEPTHET"/>